<gene>
    <name evidence="10" type="ORF">ACFQRG_20460</name>
</gene>
<evidence type="ECO:0000256" key="4">
    <source>
        <dbReference type="ARBA" id="ARBA00022692"/>
    </source>
</evidence>
<proteinExistence type="inferred from homology"/>
<feature type="domain" description="YetF C-terminal" evidence="9">
    <location>
        <begin position="82"/>
        <end position="215"/>
    </location>
</feature>
<evidence type="ECO:0000259" key="9">
    <source>
        <dbReference type="Pfam" id="PF04239"/>
    </source>
</evidence>
<dbReference type="PANTHER" id="PTHR34582:SF6">
    <property type="entry name" value="UPF0702 TRANSMEMBRANE PROTEIN YCAP"/>
    <property type="match status" value="1"/>
</dbReference>
<evidence type="ECO:0000256" key="6">
    <source>
        <dbReference type="ARBA" id="ARBA00023136"/>
    </source>
</evidence>
<keyword evidence="5 8" id="KW-1133">Transmembrane helix</keyword>
<protein>
    <submittedName>
        <fullName evidence="10">DUF421 domain-containing protein</fullName>
    </submittedName>
</protein>
<dbReference type="Pfam" id="PF04239">
    <property type="entry name" value="DUF421"/>
    <property type="match status" value="1"/>
</dbReference>
<evidence type="ECO:0000256" key="5">
    <source>
        <dbReference type="ARBA" id="ARBA00022989"/>
    </source>
</evidence>
<accession>A0ABW2Q3Y8</accession>
<dbReference type="InterPro" id="IPR023090">
    <property type="entry name" value="UPF0702_alpha/beta_dom_sf"/>
</dbReference>
<keyword evidence="4 8" id="KW-0812">Transmembrane</keyword>
<name>A0ABW2Q3Y8_9BACL</name>
<evidence type="ECO:0000256" key="8">
    <source>
        <dbReference type="SAM" id="Phobius"/>
    </source>
</evidence>
<evidence type="ECO:0000256" key="3">
    <source>
        <dbReference type="ARBA" id="ARBA00022475"/>
    </source>
</evidence>
<sequence>MLDFLFRYIWTPIAVFVLGYILLRLMGKKAVSEMTGFELLSVLILGTAITEPIVTKRLGIASYYSVAIAVLYLIFTRLGLVNRLKGILSPSPTVLIRGGEIDEKGLKKEKLTVQELLENLRIQGYSQTSDIEMATMETVGRISFLPKSNVRPVQPNDFPLVTKPTFINIPIVIDGTIIDHNLKYLDLDRNWLLSQLNIHNLGEDDIKDITLATYNQEGTLDIDTNHGPNQNKGSYNYKPGKEN</sequence>
<evidence type="ECO:0000313" key="10">
    <source>
        <dbReference type="EMBL" id="MFC7395286.1"/>
    </source>
</evidence>
<dbReference type="Proteomes" id="UP001596505">
    <property type="component" value="Unassembled WGS sequence"/>
</dbReference>
<feature type="transmembrane region" description="Helical" evidence="8">
    <location>
        <begin position="35"/>
        <end position="54"/>
    </location>
</feature>
<dbReference type="EMBL" id="JBHTCO010000044">
    <property type="protein sequence ID" value="MFC7395286.1"/>
    <property type="molecule type" value="Genomic_DNA"/>
</dbReference>
<comment type="subcellular location">
    <subcellularLocation>
        <location evidence="1">Cell membrane</location>
        <topology evidence="1">Multi-pass membrane protein</topology>
    </subcellularLocation>
</comment>
<dbReference type="RefSeq" id="WP_380969677.1">
    <property type="nucleotide sequence ID" value="NZ_JBHTCO010000044.1"/>
</dbReference>
<evidence type="ECO:0000313" key="11">
    <source>
        <dbReference type="Proteomes" id="UP001596505"/>
    </source>
</evidence>
<keyword evidence="3" id="KW-1003">Cell membrane</keyword>
<dbReference type="PANTHER" id="PTHR34582">
    <property type="entry name" value="UPF0702 TRANSMEMBRANE PROTEIN YCAP"/>
    <property type="match status" value="1"/>
</dbReference>
<dbReference type="InterPro" id="IPR007353">
    <property type="entry name" value="DUF421"/>
</dbReference>
<reference evidence="11" key="1">
    <citation type="journal article" date="2019" name="Int. J. Syst. Evol. Microbiol.">
        <title>The Global Catalogue of Microorganisms (GCM) 10K type strain sequencing project: providing services to taxonomists for standard genome sequencing and annotation.</title>
        <authorList>
            <consortium name="The Broad Institute Genomics Platform"/>
            <consortium name="The Broad Institute Genome Sequencing Center for Infectious Disease"/>
            <person name="Wu L."/>
            <person name="Ma J."/>
        </authorList>
    </citation>
    <scope>NUCLEOTIDE SEQUENCE [LARGE SCALE GENOMIC DNA]</scope>
    <source>
        <strain evidence="11">CGMCC 1.16305</strain>
    </source>
</reference>
<feature type="transmembrane region" description="Helical" evidence="8">
    <location>
        <begin position="60"/>
        <end position="80"/>
    </location>
</feature>
<dbReference type="Gene3D" id="3.30.240.20">
    <property type="entry name" value="bsu07140 like domains"/>
    <property type="match status" value="2"/>
</dbReference>
<comment type="caution">
    <text evidence="10">The sequence shown here is derived from an EMBL/GenBank/DDBJ whole genome shotgun (WGS) entry which is preliminary data.</text>
</comment>
<evidence type="ECO:0000256" key="7">
    <source>
        <dbReference type="SAM" id="MobiDB-lite"/>
    </source>
</evidence>
<keyword evidence="11" id="KW-1185">Reference proteome</keyword>
<keyword evidence="6 8" id="KW-0472">Membrane</keyword>
<organism evidence="10 11">
    <name type="scientific">Scopulibacillus cellulosilyticus</name>
    <dbReference type="NCBI Taxonomy" id="2665665"/>
    <lineage>
        <taxon>Bacteria</taxon>
        <taxon>Bacillati</taxon>
        <taxon>Bacillota</taxon>
        <taxon>Bacilli</taxon>
        <taxon>Bacillales</taxon>
        <taxon>Sporolactobacillaceae</taxon>
        <taxon>Scopulibacillus</taxon>
    </lineage>
</organism>
<feature type="transmembrane region" description="Helical" evidence="8">
    <location>
        <begin position="6"/>
        <end position="23"/>
    </location>
</feature>
<comment type="similarity">
    <text evidence="2">Belongs to the UPF0702 family.</text>
</comment>
<evidence type="ECO:0000256" key="2">
    <source>
        <dbReference type="ARBA" id="ARBA00006448"/>
    </source>
</evidence>
<evidence type="ECO:0000256" key="1">
    <source>
        <dbReference type="ARBA" id="ARBA00004651"/>
    </source>
</evidence>
<feature type="region of interest" description="Disordered" evidence="7">
    <location>
        <begin position="219"/>
        <end position="243"/>
    </location>
</feature>